<name>A0A839IQE0_9GAMM</name>
<dbReference type="Proteomes" id="UP000565262">
    <property type="component" value="Unassembled WGS sequence"/>
</dbReference>
<protein>
    <submittedName>
        <fullName evidence="1">N-acetyltransferase</fullName>
    </submittedName>
</protein>
<dbReference type="SUPFAM" id="SSF55729">
    <property type="entry name" value="Acyl-CoA N-acyltransferases (Nat)"/>
    <property type="match status" value="1"/>
</dbReference>
<dbReference type="Gene3D" id="3.40.630.30">
    <property type="match status" value="1"/>
</dbReference>
<dbReference type="EMBL" id="JACJFM010000012">
    <property type="protein sequence ID" value="MBB1487178.1"/>
    <property type="molecule type" value="Genomic_DNA"/>
</dbReference>
<evidence type="ECO:0000313" key="2">
    <source>
        <dbReference type="Proteomes" id="UP000565262"/>
    </source>
</evidence>
<reference evidence="1 2" key="1">
    <citation type="submission" date="2020-08" db="EMBL/GenBank/DDBJ databases">
        <title>Oceanospirillum sp. nov. isolated from marine sediment.</title>
        <authorList>
            <person name="Ji X."/>
        </authorList>
    </citation>
    <scope>NUCLEOTIDE SEQUENCE [LARGE SCALE GENOMIC DNA]</scope>
    <source>
        <strain evidence="1 2">D5</strain>
    </source>
</reference>
<dbReference type="GO" id="GO:0016740">
    <property type="term" value="F:transferase activity"/>
    <property type="evidence" value="ECO:0007669"/>
    <property type="project" value="UniProtKB-KW"/>
</dbReference>
<accession>A0A839IQE0</accession>
<gene>
    <name evidence="1" type="ORF">H4O21_11210</name>
</gene>
<dbReference type="CDD" id="cd04301">
    <property type="entry name" value="NAT_SF"/>
    <property type="match status" value="1"/>
</dbReference>
<organism evidence="1 2">
    <name type="scientific">Oceanospirillum sediminis</name>
    <dbReference type="NCBI Taxonomy" id="2760088"/>
    <lineage>
        <taxon>Bacteria</taxon>
        <taxon>Pseudomonadati</taxon>
        <taxon>Pseudomonadota</taxon>
        <taxon>Gammaproteobacteria</taxon>
        <taxon>Oceanospirillales</taxon>
        <taxon>Oceanospirillaceae</taxon>
        <taxon>Oceanospirillum</taxon>
    </lineage>
</organism>
<evidence type="ECO:0000313" key="1">
    <source>
        <dbReference type="EMBL" id="MBB1487178.1"/>
    </source>
</evidence>
<dbReference type="InterPro" id="IPR016181">
    <property type="entry name" value="Acyl_CoA_acyltransferase"/>
</dbReference>
<dbReference type="AlphaFoldDB" id="A0A839IQE0"/>
<keyword evidence="1" id="KW-0808">Transferase</keyword>
<keyword evidence="2" id="KW-1185">Reference proteome</keyword>
<sequence length="157" mass="17973">MTGLEYVSFEEIAPTDFLPILNKSSTRTHLIAHEVFDLESVNAWMQGKIAVDAMPGCQVRAIRIDHQLVGWCGIQLENDQYEIAIIIDDAHWGLGKTVFRDLMSWAKAFGHNTVFIHFLHTRPEYKFLRKLSKNVSQNEFMGHQFTSYELAVSASSR</sequence>
<proteinExistence type="predicted"/>
<comment type="caution">
    <text evidence="1">The sequence shown here is derived from an EMBL/GenBank/DDBJ whole genome shotgun (WGS) entry which is preliminary data.</text>
</comment>